<dbReference type="RefSeq" id="WP_099182511.1">
    <property type="nucleotide sequence ID" value="NZ_BAQW01000011.1"/>
</dbReference>
<dbReference type="Proteomes" id="UP001061070">
    <property type="component" value="Unassembled WGS sequence"/>
</dbReference>
<dbReference type="Pfam" id="PF14307">
    <property type="entry name" value="Glyco_tran_WbsX"/>
    <property type="match status" value="1"/>
</dbReference>
<feature type="domain" description="Glycosyltransferase 2-like" evidence="1">
    <location>
        <begin position="969"/>
        <end position="1099"/>
    </location>
</feature>
<sequence>MPDGLATCVRSSPPAASTRPTVLQILGYSGTFDAAYYLKTNPDLKNLGTAVLRHYHECGWKEGRKPNPFFDPRWYLSQYRDVLGDPLLHYVTHGEKEGRRPIMWFDPSWYTQTYTIPEGMLALAHYLLNRHTQTLRPIAEFDPAFYLKTYPDVAAAGIDPLEHYMIQGFREARQPFEAFDPVYYRKNYLRHEPDSNPLLHYLENRHKPSIHPASPQGEVTVFREVRRRSAPGPLFENTQPLPESAIRRARVLAYYLPQYHATPENNAWWGDGFTEWTNTSRALPRFADHYQPRIPRDLGHYTLTSPELLATQARMAKAAGIEGFVFYFYWFNRKRLLDGPLEMLLANPHINLPFCLMWANENWSRRWDGSDNDILIAQDYRPEDDIALIDCFARHMRDPRYIKVQGRPLLMVYRPGTIPDAPQAFERWRRLFRKRHHLNPIFVMGQAFNAENPRDFGVDGAIEFPPHKVVSNCSLINEHVQLMDEDFRGQIYDYSDIVENALKQPPTSYPLIRTASPSWDNDARRQGQGLVLHGSTPELYERWLTGLVNQAQKERFFGDPIVCINAWNEWAEGAYLEPDVHFGSAYLNATARACTGFKSSLNRARLLLIGHDAFPAGAQRLLLETGRTLRKSFGVDIRFILLEGGAMIDEYRGVAPVEILSVTSPETSRRLATLEKEGFQQAILNSAASSALAPKLAQAEIGYTFLIHELPNILKARNLEHATKTSCDLAHSVVLPAQTVAQRLGLENHPKLQILPQGLYHPPTLEVRARRSFRQRLGLRETDILVLGAGYADIRKGFDLFLQLWRTSQHQAHFVWLGGMDTNLKDGLRSELDVALKSGNFHLPGHVRNMSDWLSAADVFVLTSREDPYPSVTLEAVGAGLPCITFKDNGGIPDFLETLNSEGSLKHSIVPFGDVNAMLKSVFELGSKSKKQLFLQRKKIARKMQRKIHFKPYVETLLYRAISQLPKISVVVPSYNYARYLESRLVSIFTQTLPVLEIIILDDASTDNSVEVAQNTAHEWQREIRIIKGRKPSGSVFRQWEKGLKEARGEWVWIAEADDLSDPQFLEKLFDALQQHTDATMAFSDSRSIDASGAPLTSSYRNYCSETAGSILDHDGYFQGRDFLKACLSERNLILNVSGAVFRRDHMRAALSRCQQDLRTLSVAGDWRIYLELLDQDETGIVYVKEALNIHRRHTNSATYLLNKGRHVNEIKFMHGIISRRMKISSQIMKQQEIYQKKIMNQFDIQD</sequence>
<dbReference type="Gene3D" id="3.90.550.10">
    <property type="entry name" value="Spore Coat Polysaccharide Biosynthesis Protein SpsA, Chain A"/>
    <property type="match status" value="1"/>
</dbReference>
<evidence type="ECO:0000313" key="3">
    <source>
        <dbReference type="Proteomes" id="UP001061070"/>
    </source>
</evidence>
<dbReference type="Pfam" id="PF13692">
    <property type="entry name" value="Glyco_trans_1_4"/>
    <property type="match status" value="1"/>
</dbReference>
<dbReference type="PANTHER" id="PTHR41244:SF1">
    <property type="entry name" value="GLYCOSYLTRANSFERASE"/>
    <property type="match status" value="1"/>
</dbReference>
<dbReference type="SUPFAM" id="SSF53756">
    <property type="entry name" value="UDP-Glycosyltransferase/glycogen phosphorylase"/>
    <property type="match status" value="1"/>
</dbReference>
<dbReference type="InterPro" id="IPR001173">
    <property type="entry name" value="Glyco_trans_2-like"/>
</dbReference>
<dbReference type="Gene3D" id="3.40.50.2000">
    <property type="entry name" value="Glycogen Phosphorylase B"/>
    <property type="match status" value="2"/>
</dbReference>
<comment type="caution">
    <text evidence="2">The sequence shown here is derived from an EMBL/GenBank/DDBJ whole genome shotgun (WGS) entry which is preliminary data.</text>
</comment>
<dbReference type="CDD" id="cd11579">
    <property type="entry name" value="Glyco_tran_WbsX"/>
    <property type="match status" value="1"/>
</dbReference>
<gene>
    <name evidence="2" type="ORF">AA0228_2194</name>
</gene>
<keyword evidence="3" id="KW-1185">Reference proteome</keyword>
<evidence type="ECO:0000259" key="1">
    <source>
        <dbReference type="Pfam" id="PF00535"/>
    </source>
</evidence>
<evidence type="ECO:0000313" key="2">
    <source>
        <dbReference type="EMBL" id="GBR14184.1"/>
    </source>
</evidence>
<dbReference type="Gene3D" id="3.20.20.80">
    <property type="entry name" value="Glycosidases"/>
    <property type="match status" value="1"/>
</dbReference>
<dbReference type="PANTHER" id="PTHR41244">
    <property type="entry name" value="RHAMNAN SYNTHESIS F"/>
    <property type="match status" value="1"/>
</dbReference>
<protein>
    <recommendedName>
        <fullName evidence="1">Glycosyltransferase 2-like domain-containing protein</fullName>
    </recommendedName>
</protein>
<organism evidence="2 3">
    <name type="scientific">Gluconobacter frateurii NRIC 0228</name>
    <dbReference type="NCBI Taxonomy" id="1307946"/>
    <lineage>
        <taxon>Bacteria</taxon>
        <taxon>Pseudomonadati</taxon>
        <taxon>Pseudomonadota</taxon>
        <taxon>Alphaproteobacteria</taxon>
        <taxon>Acetobacterales</taxon>
        <taxon>Acetobacteraceae</taxon>
        <taxon>Gluconobacter</taxon>
    </lineage>
</organism>
<accession>A0ABQ0QDE0</accession>
<dbReference type="InterPro" id="IPR029044">
    <property type="entry name" value="Nucleotide-diphossugar_trans"/>
</dbReference>
<dbReference type="SUPFAM" id="SSF53448">
    <property type="entry name" value="Nucleotide-diphospho-sugar transferases"/>
    <property type="match status" value="1"/>
</dbReference>
<name>A0ABQ0QDE0_9PROT</name>
<dbReference type="EMBL" id="BAQW01000011">
    <property type="protein sequence ID" value="GBR14184.1"/>
    <property type="molecule type" value="Genomic_DNA"/>
</dbReference>
<dbReference type="Pfam" id="PF00535">
    <property type="entry name" value="Glycos_transf_2"/>
    <property type="match status" value="1"/>
</dbReference>
<proteinExistence type="predicted"/>
<dbReference type="InterPro" id="IPR032719">
    <property type="entry name" value="WbsX"/>
</dbReference>
<reference evidence="2" key="1">
    <citation type="submission" date="2013-04" db="EMBL/GenBank/DDBJ databases">
        <title>The genome sequencing project of 58 acetic acid bacteria.</title>
        <authorList>
            <person name="Okamoto-Kainuma A."/>
            <person name="Ishikawa M."/>
            <person name="Umino S."/>
            <person name="Koizumi Y."/>
            <person name="Shiwa Y."/>
            <person name="Yoshikawa H."/>
            <person name="Matsutani M."/>
            <person name="Matsushita K."/>
        </authorList>
    </citation>
    <scope>NUCLEOTIDE SEQUENCE</scope>
    <source>
        <strain evidence="2">NRIC 0228</strain>
    </source>
</reference>